<gene>
    <name evidence="3" type="ordered locus">COPRO5265_1518</name>
</gene>
<proteinExistence type="predicted"/>
<evidence type="ECO:0000259" key="2">
    <source>
        <dbReference type="Pfam" id="PF10107"/>
    </source>
</evidence>
<keyword evidence="4" id="KW-1185">Reference proteome</keyword>
<keyword evidence="1" id="KW-0812">Transmembrane</keyword>
<accession>B5Y695</accession>
<evidence type="ECO:0000256" key="1">
    <source>
        <dbReference type="SAM" id="Phobius"/>
    </source>
</evidence>
<dbReference type="eggNOG" id="COG4741">
    <property type="taxonomic scope" value="Bacteria"/>
</dbReference>
<keyword evidence="1" id="KW-1133">Transmembrane helix</keyword>
<dbReference type="Pfam" id="PF10107">
    <property type="entry name" value="Endonuc_Holl"/>
    <property type="match status" value="1"/>
</dbReference>
<keyword evidence="1" id="KW-0472">Membrane</keyword>
<reference evidence="4" key="1">
    <citation type="submission" date="2008-08" db="EMBL/GenBank/DDBJ databases">
        <title>The complete genome sequence of Coprothermobacter proteolyticus strain ATCC 5245 / DSM 5265 / BT.</title>
        <authorList>
            <person name="Dodson R.J."/>
            <person name="Durkin A.S."/>
            <person name="Wu M."/>
            <person name="Eisen J."/>
            <person name="Sutton G."/>
        </authorList>
    </citation>
    <scope>NUCLEOTIDE SEQUENCE [LARGE SCALE GENOMIC DNA]</scope>
    <source>
        <strain evidence="4">ATCC 35245 / DSM 5265 / OCM 4 / BT</strain>
    </source>
</reference>
<dbReference type="EMBL" id="CP001145">
    <property type="protein sequence ID" value="ACI16984.1"/>
    <property type="molecule type" value="Genomic_DNA"/>
</dbReference>
<name>B5Y695_COPPD</name>
<sequence>MHYNTAMWWFLIGLAVGIVILLFFRLAFERDLERTRRELYQQYENQLRENQLRAEAYWKAQFEDWKSREIETLKQSIDQQYKAALEQWKLEVEEEIRQDATKRSKSVMLGQITEHLVPFLPDFKYNPKDARFLGTPVDLIVFDGLSDGQLKQVVFIEVKSGSSKQLTQRERQVRDIILDKHVCWELFYQPSTELLTQENQITFDIDIFSDTDNDAGENPTEL</sequence>
<dbReference type="KEGG" id="cpo:COPRO5265_1518"/>
<protein>
    <submittedName>
        <fullName evidence="3">Conserved protein</fullName>
    </submittedName>
</protein>
<dbReference type="AlphaFoldDB" id="B5Y695"/>
<organism evidence="3 4">
    <name type="scientific">Coprothermobacter proteolyticus (strain ATCC 35245 / DSM 5265 / OCM 4 / BT)</name>
    <dbReference type="NCBI Taxonomy" id="309798"/>
    <lineage>
        <taxon>Bacteria</taxon>
        <taxon>Pseudomonadati</taxon>
        <taxon>Coprothermobacterota</taxon>
        <taxon>Coprothermobacteria</taxon>
        <taxon>Coprothermobacterales</taxon>
        <taxon>Coprothermobacteraceae</taxon>
        <taxon>Coprothermobacter</taxon>
    </lineage>
</organism>
<dbReference type="InterPro" id="IPR019287">
    <property type="entry name" value="Hday_junct_resolvase-rel_dom"/>
</dbReference>
<reference evidence="3 4" key="2">
    <citation type="journal article" date="2014" name="Genome Announc.">
        <title>Complete Genome Sequence of Coprothermobacter proteolyticus DSM 5265.</title>
        <authorList>
            <person name="Alexiev A."/>
            <person name="Coil D.A."/>
            <person name="Badger J.H."/>
            <person name="Enticknap J."/>
            <person name="Ward N."/>
            <person name="Robb F.T."/>
            <person name="Eisen J.A."/>
        </authorList>
    </citation>
    <scope>NUCLEOTIDE SEQUENCE [LARGE SCALE GENOMIC DNA]</scope>
    <source>
        <strain evidence="4">ATCC 35245 / DSM 5265 / OCM 4 / BT</strain>
    </source>
</reference>
<feature type="domain" description="Holliday junction resolvase-related" evidence="2">
    <location>
        <begin position="44"/>
        <end position="186"/>
    </location>
</feature>
<evidence type="ECO:0000313" key="4">
    <source>
        <dbReference type="Proteomes" id="UP000001732"/>
    </source>
</evidence>
<evidence type="ECO:0000313" key="3">
    <source>
        <dbReference type="EMBL" id="ACI16984.1"/>
    </source>
</evidence>
<dbReference type="Proteomes" id="UP000001732">
    <property type="component" value="Chromosome"/>
</dbReference>
<feature type="transmembrane region" description="Helical" evidence="1">
    <location>
        <begin position="6"/>
        <end position="28"/>
    </location>
</feature>